<dbReference type="InterPro" id="IPR016174">
    <property type="entry name" value="Di-haem_cyt_TM"/>
</dbReference>
<dbReference type="Proteomes" id="UP000004893">
    <property type="component" value="Unassembled WGS sequence"/>
</dbReference>
<dbReference type="InterPro" id="IPR025517">
    <property type="entry name" value="DUF4405"/>
</dbReference>
<dbReference type="AlphaFoldDB" id="C0BXI2"/>
<feature type="domain" description="Flavinylation-associated cytochrome" evidence="2">
    <location>
        <begin position="73"/>
        <end position="130"/>
    </location>
</feature>
<feature type="transmembrane region" description="Helical" evidence="1">
    <location>
        <begin position="194"/>
        <end position="216"/>
    </location>
</feature>
<keyword evidence="1" id="KW-0812">Transmembrane</keyword>
<evidence type="ECO:0000313" key="4">
    <source>
        <dbReference type="Proteomes" id="UP000004893"/>
    </source>
</evidence>
<feature type="transmembrane region" description="Helical" evidence="1">
    <location>
        <begin position="153"/>
        <end position="171"/>
    </location>
</feature>
<gene>
    <name evidence="3" type="ORF">CLOHYLEM_04519</name>
</gene>
<feature type="transmembrane region" description="Helical" evidence="1">
    <location>
        <begin position="7"/>
        <end position="28"/>
    </location>
</feature>
<dbReference type="STRING" id="553973.CLOHYLEM_04519"/>
<dbReference type="GO" id="GO:0022904">
    <property type="term" value="P:respiratory electron transport chain"/>
    <property type="evidence" value="ECO:0007669"/>
    <property type="project" value="InterPro"/>
</dbReference>
<evidence type="ECO:0000256" key="1">
    <source>
        <dbReference type="SAM" id="Phobius"/>
    </source>
</evidence>
<dbReference type="eggNOG" id="ENOG502ZTJV">
    <property type="taxonomic scope" value="Bacteria"/>
</dbReference>
<keyword evidence="1" id="KW-0472">Membrane</keyword>
<keyword evidence="4" id="KW-1185">Reference proteome</keyword>
<dbReference type="OrthoDB" id="9779183at2"/>
<evidence type="ECO:0000259" key="2">
    <source>
        <dbReference type="Pfam" id="PF14358"/>
    </source>
</evidence>
<dbReference type="EMBL" id="ABYI02000012">
    <property type="protein sequence ID" value="EEG75289.1"/>
    <property type="molecule type" value="Genomic_DNA"/>
</dbReference>
<evidence type="ECO:0000313" key="3">
    <source>
        <dbReference type="EMBL" id="EEG75289.1"/>
    </source>
</evidence>
<sequence length="229" mass="25857">MTGKRKFQIFVDFAMAALLPVLMAYSLLGEAVHEWVGVAMFSLFLFHNALNWKWYKNLFGGRHSSVRLLGTAVNILILLLMLSLMASGIVMSRYAFQFLAIEGGASLARTVHLAASYWCYVLTSVHLGLHGGMFLGMLRKAFHMEKASQKRRVVLRIVAVLLSAYGIYAFIQRGLIGYMLLQIQFVFFDFSEPLVFFFLDYLAVMALFTLLGYYAAKLLAKVKSNPKKP</sequence>
<organism evidence="3 4">
    <name type="scientific">[Clostridium] hylemonae DSM 15053</name>
    <dbReference type="NCBI Taxonomy" id="553973"/>
    <lineage>
        <taxon>Bacteria</taxon>
        <taxon>Bacillati</taxon>
        <taxon>Bacillota</taxon>
        <taxon>Clostridia</taxon>
        <taxon>Lachnospirales</taxon>
        <taxon>Lachnospiraceae</taxon>
    </lineage>
</organism>
<proteinExistence type="predicted"/>
<dbReference type="GO" id="GO:0016020">
    <property type="term" value="C:membrane"/>
    <property type="evidence" value="ECO:0007669"/>
    <property type="project" value="InterPro"/>
</dbReference>
<reference evidence="3" key="1">
    <citation type="submission" date="2009-02" db="EMBL/GenBank/DDBJ databases">
        <authorList>
            <person name="Fulton L."/>
            <person name="Clifton S."/>
            <person name="Fulton B."/>
            <person name="Xu J."/>
            <person name="Minx P."/>
            <person name="Pepin K.H."/>
            <person name="Johnson M."/>
            <person name="Bhonagiri V."/>
            <person name="Nash W.E."/>
            <person name="Mardis E.R."/>
            <person name="Wilson R.K."/>
        </authorList>
    </citation>
    <scope>NUCLEOTIDE SEQUENCE [LARGE SCALE GENOMIC DNA]</scope>
    <source>
        <strain evidence="3">DSM 15053</strain>
    </source>
</reference>
<keyword evidence="1" id="KW-1133">Transmembrane helix</keyword>
<feature type="transmembrane region" description="Helical" evidence="1">
    <location>
        <begin position="73"/>
        <end position="95"/>
    </location>
</feature>
<feature type="transmembrane region" description="Helical" evidence="1">
    <location>
        <begin position="115"/>
        <end position="138"/>
    </location>
</feature>
<accession>C0BXI2</accession>
<feature type="transmembrane region" description="Helical" evidence="1">
    <location>
        <begin position="34"/>
        <end position="52"/>
    </location>
</feature>
<name>C0BXI2_9FIRM</name>
<reference evidence="3" key="2">
    <citation type="submission" date="2013-06" db="EMBL/GenBank/DDBJ databases">
        <title>Draft genome sequence of Clostridium hylemonae (DSM 15053).</title>
        <authorList>
            <person name="Sudarsanam P."/>
            <person name="Ley R."/>
            <person name="Guruge J."/>
            <person name="Turnbaugh P.J."/>
            <person name="Mahowald M."/>
            <person name="Liep D."/>
            <person name="Gordon J."/>
        </authorList>
    </citation>
    <scope>NUCLEOTIDE SEQUENCE</scope>
    <source>
        <strain evidence="3">DSM 15053</strain>
    </source>
</reference>
<dbReference type="HOGENOM" id="CLU_076881_0_0_9"/>
<dbReference type="RefSeq" id="WP_006441851.1">
    <property type="nucleotide sequence ID" value="NZ_CP036524.1"/>
</dbReference>
<protein>
    <recommendedName>
        <fullName evidence="2">Flavinylation-associated cytochrome domain-containing protein</fullName>
    </recommendedName>
</protein>
<dbReference type="SUPFAM" id="SSF81342">
    <property type="entry name" value="Transmembrane di-heme cytochromes"/>
    <property type="match status" value="1"/>
</dbReference>
<comment type="caution">
    <text evidence="3">The sequence shown here is derived from an EMBL/GenBank/DDBJ whole genome shotgun (WGS) entry which is preliminary data.</text>
</comment>
<dbReference type="Pfam" id="PF14358">
    <property type="entry name" value="DUF4405"/>
    <property type="match status" value="1"/>
</dbReference>